<dbReference type="GO" id="GO:0005543">
    <property type="term" value="F:phospholipid binding"/>
    <property type="evidence" value="ECO:0007669"/>
    <property type="project" value="TreeGrafter"/>
</dbReference>
<sequence>MEKYFMKKIKGVFSTFKKDNPNINNNNNHNNTNNNNNNHNKSNNNNSTNSNRNDDDNINRQSTQENNSTVGNKRIVGMTNDTYKQEKDLNYFFSENKERKEESNSNHKKKNLKNKGQKKLDSNEKDMPEFSKKMKYTKLYQKENMLSIDNYIKINKKHSLHFVKRKYTKRKLMASNIQNICNFITDKNKNENSRTKKVESLDDYKEENKNTPNKVDEEKKMNLQYEQEHNNTNVAQETKGGKKKKKKNVDRNQNNLKEDNLNNDLLNEDILTKGQYDHDNNNKKNNSSNSSNNNNNNSNNSMNEYNILDDSSNIQFHKKETPSKNQGKNKYIFKNVERKNTAVYDKNKNTSLNNYGQQQKKINRIDEIFKNLIEKRKKKEMRQKYMLKKKFLMNNYKGKTNENYEHEQREGEKEEKQKENDTYGDFEELDEEIEKDGEEKEEEEDDKNEEVEEQNEEVVEKKENVEKQKNHQNNKTSNNIYDNKSYDHHGRNTHLLKKEKKQRTKQISNKNVPMIDESTIEKCYKQMRIFAEKFSSFKNKFDQYYNTSEHWNLKKKGKKRKNSVNTSDKENMENYFFDEDSMKKETNELEELNKNIQKLLNANMSNDINVDKINEIKKYTQDNHNKSLMKNINISESIYFDCENTSAKKRKCSDNASVSTNEENLNKLLEYATNKKNNMINSEDDIKTDQEYERDKRKKNKRKKNIYDDLQKSNENNSEEVIHLLRENEEEEKEENKQTNMEKRKKGRKKKKTEDIQSDKVKIENVQKMYKWKMYKWKMYILKKHKMKISKLKMYILKRHKMKKSKLKISKLTM</sequence>
<dbReference type="AlphaFoldDB" id="W4IEK2"/>
<protein>
    <submittedName>
        <fullName evidence="2">Uncharacterized protein</fullName>
    </submittedName>
</protein>
<feature type="compositionally biased region" description="Basic and acidic residues" evidence="1">
    <location>
        <begin position="399"/>
        <end position="421"/>
    </location>
</feature>
<reference evidence="2 3" key="1">
    <citation type="submission" date="2013-02" db="EMBL/GenBank/DDBJ databases">
        <title>The Genome Annotation of Plasmodium falciparum NF135/5.C10.</title>
        <authorList>
            <consortium name="The Broad Institute Genome Sequencing Platform"/>
            <consortium name="The Broad Institute Genome Sequencing Center for Infectious Disease"/>
            <person name="Neafsey D."/>
            <person name="Hoffman S."/>
            <person name="Volkman S."/>
            <person name="Rosenthal P."/>
            <person name="Walker B."/>
            <person name="Young S.K."/>
            <person name="Zeng Q."/>
            <person name="Gargeya S."/>
            <person name="Fitzgerald M."/>
            <person name="Haas B."/>
            <person name="Abouelleil A."/>
            <person name="Allen A.W."/>
            <person name="Alvarado L."/>
            <person name="Arachchi H.M."/>
            <person name="Berlin A.M."/>
            <person name="Chapman S.B."/>
            <person name="Gainer-Dewar J."/>
            <person name="Goldberg J."/>
            <person name="Griggs A."/>
            <person name="Gujja S."/>
            <person name="Hansen M."/>
            <person name="Howarth C."/>
            <person name="Imamovic A."/>
            <person name="Ireland A."/>
            <person name="Larimer J."/>
            <person name="McCowan C."/>
            <person name="Murphy C."/>
            <person name="Pearson M."/>
            <person name="Poon T.W."/>
            <person name="Priest M."/>
            <person name="Roberts A."/>
            <person name="Saif S."/>
            <person name="Shea T."/>
            <person name="Sisk P."/>
            <person name="Sykes S."/>
            <person name="Wortman J."/>
            <person name="Nusbaum C."/>
            <person name="Birren B."/>
        </authorList>
    </citation>
    <scope>NUCLEOTIDE SEQUENCE [LARGE SCALE GENOMIC DNA]</scope>
    <source>
        <strain evidence="2 3">NF135/5.C10</strain>
    </source>
</reference>
<evidence type="ECO:0000313" key="2">
    <source>
        <dbReference type="EMBL" id="ETW42108.1"/>
    </source>
</evidence>
<dbReference type="PANTHER" id="PTHR15708">
    <property type="entry name" value="ACTIN BUNDLING/MISSING IN METASTASIS-RELATED"/>
    <property type="match status" value="1"/>
</dbReference>
<evidence type="ECO:0000256" key="1">
    <source>
        <dbReference type="SAM" id="MobiDB-lite"/>
    </source>
</evidence>
<dbReference type="GO" id="GO:0009898">
    <property type="term" value="C:cytoplasmic side of plasma membrane"/>
    <property type="evidence" value="ECO:0007669"/>
    <property type="project" value="TreeGrafter"/>
</dbReference>
<reference evidence="2 3" key="2">
    <citation type="submission" date="2013-02" db="EMBL/GenBank/DDBJ databases">
        <title>The Genome Sequence of Plasmodium falciparum NF135/5.C10.</title>
        <authorList>
            <consortium name="The Broad Institute Genome Sequencing Platform"/>
            <consortium name="The Broad Institute Genome Sequencing Center for Infectious Disease"/>
            <person name="Neafsey D."/>
            <person name="Cheeseman I."/>
            <person name="Volkman S."/>
            <person name="Adams J."/>
            <person name="Walker B."/>
            <person name="Young S.K."/>
            <person name="Zeng Q."/>
            <person name="Gargeya S."/>
            <person name="Fitzgerald M."/>
            <person name="Haas B."/>
            <person name="Abouelleil A."/>
            <person name="Alvarado L."/>
            <person name="Arachchi H.M."/>
            <person name="Berlin A.M."/>
            <person name="Chapman S.B."/>
            <person name="Dewar J."/>
            <person name="Goldberg J."/>
            <person name="Griggs A."/>
            <person name="Gujja S."/>
            <person name="Hansen M."/>
            <person name="Howarth C."/>
            <person name="Imamovic A."/>
            <person name="Larimer J."/>
            <person name="McCowan C."/>
            <person name="Murphy C."/>
            <person name="Neiman D."/>
            <person name="Pearson M."/>
            <person name="Priest M."/>
            <person name="Roberts A."/>
            <person name="Saif S."/>
            <person name="Shea T."/>
            <person name="Sisk P."/>
            <person name="Sykes S."/>
            <person name="Wortman J."/>
            <person name="Nusbaum C."/>
            <person name="Birren B."/>
        </authorList>
    </citation>
    <scope>NUCLEOTIDE SEQUENCE [LARGE SCALE GENOMIC DNA]</scope>
    <source>
        <strain evidence="2 3">NF135/5.C10</strain>
    </source>
</reference>
<feature type="compositionally biased region" description="Low complexity" evidence="1">
    <location>
        <begin position="21"/>
        <end position="51"/>
    </location>
</feature>
<feature type="region of interest" description="Disordered" evidence="1">
    <location>
        <begin position="191"/>
        <end position="306"/>
    </location>
</feature>
<dbReference type="GO" id="GO:0003779">
    <property type="term" value="F:actin binding"/>
    <property type="evidence" value="ECO:0007669"/>
    <property type="project" value="InterPro"/>
</dbReference>
<dbReference type="Proteomes" id="UP000019114">
    <property type="component" value="Unassembled WGS sequence"/>
</dbReference>
<feature type="compositionally biased region" description="Basic and acidic residues" evidence="1">
    <location>
        <begin position="118"/>
        <end position="129"/>
    </location>
</feature>
<name>W4IEK2_PLAFA</name>
<feature type="compositionally biased region" description="Polar residues" evidence="1">
    <location>
        <begin position="61"/>
        <end position="71"/>
    </location>
</feature>
<dbReference type="GO" id="GO:0030031">
    <property type="term" value="P:cell projection assembly"/>
    <property type="evidence" value="ECO:0007669"/>
    <property type="project" value="TreeGrafter"/>
</dbReference>
<feature type="compositionally biased region" description="Basic and acidic residues" evidence="1">
    <location>
        <begin position="684"/>
        <end position="695"/>
    </location>
</feature>
<feature type="region of interest" description="Disordered" evidence="1">
    <location>
        <begin position="398"/>
        <end position="488"/>
    </location>
</feature>
<feature type="region of interest" description="Disordered" evidence="1">
    <location>
        <begin position="681"/>
        <end position="756"/>
    </location>
</feature>
<feature type="compositionally biased region" description="Low complexity" evidence="1">
    <location>
        <begin position="283"/>
        <end position="301"/>
    </location>
</feature>
<dbReference type="EMBL" id="KI926053">
    <property type="protein sequence ID" value="ETW42108.1"/>
    <property type="molecule type" value="Genomic_DNA"/>
</dbReference>
<dbReference type="GO" id="GO:0015629">
    <property type="term" value="C:actin cytoskeleton"/>
    <property type="evidence" value="ECO:0007669"/>
    <property type="project" value="TreeGrafter"/>
</dbReference>
<gene>
    <name evidence="2" type="ORF">PFNF135_03606</name>
</gene>
<evidence type="ECO:0000313" key="3">
    <source>
        <dbReference type="Proteomes" id="UP000019114"/>
    </source>
</evidence>
<feature type="region of interest" description="Disordered" evidence="1">
    <location>
        <begin position="96"/>
        <end position="129"/>
    </location>
</feature>
<feature type="compositionally biased region" description="Basic residues" evidence="1">
    <location>
        <begin position="106"/>
        <end position="117"/>
    </location>
</feature>
<dbReference type="PANTHER" id="PTHR15708:SF4">
    <property type="entry name" value="FI21477P1-RELATED"/>
    <property type="match status" value="1"/>
</dbReference>
<feature type="compositionally biased region" description="Basic and acidic residues" evidence="1">
    <location>
        <begin position="96"/>
        <end position="105"/>
    </location>
</feature>
<feature type="region of interest" description="Disordered" evidence="1">
    <location>
        <begin position="16"/>
        <end position="81"/>
    </location>
</feature>
<feature type="compositionally biased region" description="Basic and acidic residues" evidence="1">
    <location>
        <begin position="191"/>
        <end position="229"/>
    </location>
</feature>
<accession>W4IEK2</accession>
<dbReference type="GO" id="GO:0061024">
    <property type="term" value="P:membrane organization"/>
    <property type="evidence" value="ECO:0007669"/>
    <property type="project" value="TreeGrafter"/>
</dbReference>
<organism evidence="2 3">
    <name type="scientific">Plasmodium falciparum NF135/5.C10</name>
    <dbReference type="NCBI Taxonomy" id="1036726"/>
    <lineage>
        <taxon>Eukaryota</taxon>
        <taxon>Sar</taxon>
        <taxon>Alveolata</taxon>
        <taxon>Apicomplexa</taxon>
        <taxon>Aconoidasida</taxon>
        <taxon>Haemosporida</taxon>
        <taxon>Plasmodiidae</taxon>
        <taxon>Plasmodium</taxon>
        <taxon>Plasmodium (Laverania)</taxon>
    </lineage>
</organism>
<feature type="compositionally biased region" description="Acidic residues" evidence="1">
    <location>
        <begin position="422"/>
        <end position="457"/>
    </location>
</feature>
<proteinExistence type="predicted"/>
<dbReference type="InterPro" id="IPR030127">
    <property type="entry name" value="MTSS1/MTSS2"/>
</dbReference>
<feature type="compositionally biased region" description="Basic and acidic residues" evidence="1">
    <location>
        <begin position="458"/>
        <end position="469"/>
    </location>
</feature>